<sequence length="330" mass="37301">MVKSDGDKIYIYWSGCNFYFGNRGGYAGIQHQNDNTIDGQIFTRNNICSIWDLADQDPSLPTEVTLTYGLPGLHSAHFGGEGTGLHTSHPMPWTQNQWYALVIRRWDNPAGSKTTGMAMFMYSYLHSKWTHYISADIPGEGIPLTGNTCNGFLERFAGDAYPYSGIYGQHFRMDKNGLWEKPTKYVASAGGTDDLWNAELYENENIILSVGHSDNSEDNITLKPNQSNKPKTLTSPIISLLQASFIKEKKLIDISWVLDDSTPPQLTFTVEIRNDDAYGNLLTSYRETSPHKRNLQINMGDLQSGKYCATFEYYDIFNQKSNFGYTFFTV</sequence>
<dbReference type="Proteomes" id="UP000283655">
    <property type="component" value="Unassembled WGS sequence"/>
</dbReference>
<comment type="caution">
    <text evidence="1">The sequence shown here is derived from an EMBL/GenBank/DDBJ whole genome shotgun (WGS) entry which is preliminary data.</text>
</comment>
<reference evidence="1 2" key="1">
    <citation type="submission" date="2018-09" db="EMBL/GenBank/DDBJ databases">
        <title>Phylogenetic diversity of Pectobacterium and Dickeya strains causing blackleg disease of potato in Morocco.</title>
        <authorList>
            <person name="Oulghazi S."/>
            <person name="Moumni M."/>
            <person name="Faure D."/>
        </authorList>
    </citation>
    <scope>NUCLEOTIDE SEQUENCE [LARGE SCALE GENOMIC DNA]</scope>
    <source>
        <strain evidence="1 2">S1.15.11.2D</strain>
    </source>
</reference>
<gene>
    <name evidence="1" type="ORF">D5071_15265</name>
</gene>
<name>A0A419ATS1_PECCA</name>
<accession>A0A419ATS1</accession>
<dbReference type="AlphaFoldDB" id="A0A419ATS1"/>
<proteinExistence type="predicted"/>
<dbReference type="EMBL" id="QZDH01000040">
    <property type="protein sequence ID" value="RJL49870.1"/>
    <property type="molecule type" value="Genomic_DNA"/>
</dbReference>
<dbReference type="InterPro" id="IPR021862">
    <property type="entry name" value="DUF3472"/>
</dbReference>
<evidence type="ECO:0000313" key="2">
    <source>
        <dbReference type="Proteomes" id="UP000283655"/>
    </source>
</evidence>
<protein>
    <submittedName>
        <fullName evidence="1">DUF3472 domain-containing protein</fullName>
    </submittedName>
</protein>
<organism evidence="1 2">
    <name type="scientific">Pectobacterium carotovorum</name>
    <name type="common">Erwinia carotovora</name>
    <dbReference type="NCBI Taxonomy" id="554"/>
    <lineage>
        <taxon>Bacteria</taxon>
        <taxon>Pseudomonadati</taxon>
        <taxon>Pseudomonadota</taxon>
        <taxon>Gammaproteobacteria</taxon>
        <taxon>Enterobacterales</taxon>
        <taxon>Pectobacteriaceae</taxon>
        <taxon>Pectobacterium</taxon>
    </lineage>
</organism>
<dbReference type="Pfam" id="PF11958">
    <property type="entry name" value="DUF3472"/>
    <property type="match status" value="1"/>
</dbReference>
<evidence type="ECO:0000313" key="1">
    <source>
        <dbReference type="EMBL" id="RJL49870.1"/>
    </source>
</evidence>